<organism evidence="2 3">
    <name type="scientific">Bradyrhizobium jicamae</name>
    <dbReference type="NCBI Taxonomy" id="280332"/>
    <lineage>
        <taxon>Bacteria</taxon>
        <taxon>Pseudomonadati</taxon>
        <taxon>Pseudomonadota</taxon>
        <taxon>Alphaproteobacteria</taxon>
        <taxon>Hyphomicrobiales</taxon>
        <taxon>Nitrobacteraceae</taxon>
        <taxon>Bradyrhizobium</taxon>
    </lineage>
</organism>
<accession>A0ABS5FZY1</accession>
<evidence type="ECO:0000313" key="2">
    <source>
        <dbReference type="EMBL" id="MBR0801766.1"/>
    </source>
</evidence>
<protein>
    <recommendedName>
        <fullName evidence="1">DUF6471 domain-containing protein</fullName>
    </recommendedName>
</protein>
<dbReference type="Pfam" id="PF20075">
    <property type="entry name" value="DUF6471"/>
    <property type="match status" value="1"/>
</dbReference>
<reference evidence="3" key="1">
    <citation type="journal article" date="2021" name="ISME J.">
        <title>Evolutionary origin and ecological implication of a unique nif island in free-living Bradyrhizobium lineages.</title>
        <authorList>
            <person name="Tao J."/>
        </authorList>
    </citation>
    <scope>NUCLEOTIDE SEQUENCE [LARGE SCALE GENOMIC DNA]</scope>
    <source>
        <strain evidence="3">SZCCT0434</strain>
    </source>
</reference>
<sequence>MVLPKAEEEWVRRASAFLKSEMKKADVTYAELVKRLKKHGLKDETEAGITMKLKRGTFSAVFFLACVASLEIEQVALMDI</sequence>
<dbReference type="InterPro" id="IPR045526">
    <property type="entry name" value="DUF6471"/>
</dbReference>
<proteinExistence type="predicted"/>
<keyword evidence="3" id="KW-1185">Reference proteome</keyword>
<dbReference type="EMBL" id="JAFCJH010000106">
    <property type="protein sequence ID" value="MBR0801766.1"/>
    <property type="molecule type" value="Genomic_DNA"/>
</dbReference>
<dbReference type="Proteomes" id="UP001315278">
    <property type="component" value="Unassembled WGS sequence"/>
</dbReference>
<evidence type="ECO:0000259" key="1">
    <source>
        <dbReference type="Pfam" id="PF20075"/>
    </source>
</evidence>
<comment type="caution">
    <text evidence="2">The sequence shown here is derived from an EMBL/GenBank/DDBJ whole genome shotgun (WGS) entry which is preliminary data.</text>
</comment>
<feature type="domain" description="DUF6471" evidence="1">
    <location>
        <begin position="10"/>
        <end position="75"/>
    </location>
</feature>
<gene>
    <name evidence="2" type="ORF">JQ615_41230</name>
</gene>
<name>A0ABS5FZY1_9BRAD</name>
<evidence type="ECO:0000313" key="3">
    <source>
        <dbReference type="Proteomes" id="UP001315278"/>
    </source>
</evidence>